<dbReference type="InterPro" id="IPR050275">
    <property type="entry name" value="PGM_Phosphatase"/>
</dbReference>
<dbReference type="SMART" id="SM00855">
    <property type="entry name" value="PGAM"/>
    <property type="match status" value="1"/>
</dbReference>
<dbReference type="SUPFAM" id="SSF53254">
    <property type="entry name" value="Phosphoglycerate mutase-like"/>
    <property type="match status" value="1"/>
</dbReference>
<comment type="caution">
    <text evidence="1">The sequence shown here is derived from an EMBL/GenBank/DDBJ whole genome shotgun (WGS) entry which is preliminary data.</text>
</comment>
<dbReference type="Pfam" id="PF00300">
    <property type="entry name" value="His_Phos_1"/>
    <property type="match status" value="1"/>
</dbReference>
<accession>A0ABQ2HGM7</accession>
<organism evidence="1 2">
    <name type="scientific">Lentzea pudingi</name>
    <dbReference type="NCBI Taxonomy" id="1789439"/>
    <lineage>
        <taxon>Bacteria</taxon>
        <taxon>Bacillati</taxon>
        <taxon>Actinomycetota</taxon>
        <taxon>Actinomycetes</taxon>
        <taxon>Pseudonocardiales</taxon>
        <taxon>Pseudonocardiaceae</taxon>
        <taxon>Lentzea</taxon>
    </lineage>
</organism>
<sequence length="175" mass="18901">MTTRIVLVRHAQSVPPRFGVPDDDRRPLTAVGLAAAEALSERLVAYAPAAVLSSPQTRAVQTVTPAARELGLEVTTWPELREWESGLLPSADWEDLYTRSWARPESVHGTGESLDEVTVRAGKALARMGVEFPDATVLVGSHGTFVSRALIAAGQHADWESCRAMPMPAIYEVTA</sequence>
<name>A0ABQ2HGM7_9PSEU</name>
<dbReference type="PANTHER" id="PTHR48100">
    <property type="entry name" value="BROAD-SPECIFICITY PHOSPHATASE YOR283W-RELATED"/>
    <property type="match status" value="1"/>
</dbReference>
<gene>
    <name evidence="1" type="ORF">GCM10011609_16360</name>
</gene>
<dbReference type="InterPro" id="IPR013078">
    <property type="entry name" value="His_Pase_superF_clade-1"/>
</dbReference>
<dbReference type="PANTHER" id="PTHR48100:SF62">
    <property type="entry name" value="GLUCOSYL-3-PHOSPHOGLYCERATE PHOSPHATASE"/>
    <property type="match status" value="1"/>
</dbReference>
<dbReference type="EMBL" id="BMNC01000002">
    <property type="protein sequence ID" value="GGM81106.1"/>
    <property type="molecule type" value="Genomic_DNA"/>
</dbReference>
<proteinExistence type="predicted"/>
<reference evidence="2" key="1">
    <citation type="journal article" date="2019" name="Int. J. Syst. Evol. Microbiol.">
        <title>The Global Catalogue of Microorganisms (GCM) 10K type strain sequencing project: providing services to taxonomists for standard genome sequencing and annotation.</title>
        <authorList>
            <consortium name="The Broad Institute Genomics Platform"/>
            <consortium name="The Broad Institute Genome Sequencing Center for Infectious Disease"/>
            <person name="Wu L."/>
            <person name="Ma J."/>
        </authorList>
    </citation>
    <scope>NUCLEOTIDE SEQUENCE [LARGE SCALE GENOMIC DNA]</scope>
    <source>
        <strain evidence="2">CGMCC 4.7319</strain>
    </source>
</reference>
<dbReference type="RefSeq" id="WP_189153993.1">
    <property type="nucleotide sequence ID" value="NZ_BMNC01000002.1"/>
</dbReference>
<evidence type="ECO:0000313" key="1">
    <source>
        <dbReference type="EMBL" id="GGM81106.1"/>
    </source>
</evidence>
<dbReference type="Gene3D" id="3.40.50.1240">
    <property type="entry name" value="Phosphoglycerate mutase-like"/>
    <property type="match status" value="1"/>
</dbReference>
<dbReference type="Proteomes" id="UP000597656">
    <property type="component" value="Unassembled WGS sequence"/>
</dbReference>
<keyword evidence="2" id="KW-1185">Reference proteome</keyword>
<dbReference type="InterPro" id="IPR029033">
    <property type="entry name" value="His_PPase_superfam"/>
</dbReference>
<protein>
    <submittedName>
        <fullName evidence="1">Phosphoglycerate mutase</fullName>
    </submittedName>
</protein>
<dbReference type="CDD" id="cd07067">
    <property type="entry name" value="HP_PGM_like"/>
    <property type="match status" value="1"/>
</dbReference>
<evidence type="ECO:0000313" key="2">
    <source>
        <dbReference type="Proteomes" id="UP000597656"/>
    </source>
</evidence>